<dbReference type="GO" id="GO:0045254">
    <property type="term" value="C:pyruvate dehydrogenase complex"/>
    <property type="evidence" value="ECO:0007669"/>
    <property type="project" value="InterPro"/>
</dbReference>
<feature type="compositionally biased region" description="Basic and acidic residues" evidence="2">
    <location>
        <begin position="297"/>
        <end position="308"/>
    </location>
</feature>
<feature type="compositionally biased region" description="Basic and acidic residues" evidence="2">
    <location>
        <begin position="77"/>
        <end position="88"/>
    </location>
</feature>
<feature type="region of interest" description="Disordered" evidence="2">
    <location>
        <begin position="249"/>
        <end position="308"/>
    </location>
</feature>
<dbReference type="PROSITE" id="PS51826">
    <property type="entry name" value="PSBD"/>
    <property type="match status" value="2"/>
</dbReference>
<name>A0A6L5GQS5_9FIRM</name>
<dbReference type="InterPro" id="IPR036625">
    <property type="entry name" value="E3-bd_dom_sf"/>
</dbReference>
<evidence type="ECO:0000259" key="3">
    <source>
        <dbReference type="PROSITE" id="PS51826"/>
    </source>
</evidence>
<feature type="domain" description="Peripheral subunit-binding (PSBD)" evidence="3">
    <location>
        <begin position="33"/>
        <end position="70"/>
    </location>
</feature>
<evidence type="ECO:0000256" key="2">
    <source>
        <dbReference type="SAM" id="MobiDB-lite"/>
    </source>
</evidence>
<dbReference type="AlphaFoldDB" id="A0A6L5GQS5"/>
<dbReference type="InterPro" id="IPR023213">
    <property type="entry name" value="CAT-like_dom_sf"/>
</dbReference>
<comment type="caution">
    <text evidence="4">The sequence shown here is derived from an EMBL/GenBank/DDBJ whole genome shotgun (WGS) entry which is preliminary data.</text>
</comment>
<reference evidence="4" key="1">
    <citation type="journal article" date="2020" name="Appl. Environ. Microbiol.">
        <title>Medium-Chain Fatty Acid Synthesis by 'Candidatus Weimeria bifida' gen. nov., sp. nov., and 'Candidatus Pseudoramibacter fermentans' sp. nov.</title>
        <authorList>
            <person name="Scarborough M.J."/>
            <person name="Myers K.S."/>
            <person name="Donohue T.J."/>
            <person name="Noguera D.R."/>
        </authorList>
    </citation>
    <scope>NUCLEOTIDE SEQUENCE</scope>
    <source>
        <strain evidence="4">EUB1.1</strain>
    </source>
</reference>
<dbReference type="InterPro" id="IPR004167">
    <property type="entry name" value="PSBD"/>
</dbReference>
<feature type="compositionally biased region" description="Low complexity" evidence="2">
    <location>
        <begin position="109"/>
        <end position="135"/>
    </location>
</feature>
<dbReference type="Proteomes" id="UP000473648">
    <property type="component" value="Unassembled WGS sequence"/>
</dbReference>
<dbReference type="Gene3D" id="4.10.320.10">
    <property type="entry name" value="E3-binding domain"/>
    <property type="match status" value="2"/>
</dbReference>
<evidence type="ECO:0000313" key="4">
    <source>
        <dbReference type="EMBL" id="MQM72422.1"/>
    </source>
</evidence>
<dbReference type="InterPro" id="IPR045257">
    <property type="entry name" value="E2/Pdx1"/>
</dbReference>
<gene>
    <name evidence="4" type="ORF">FRC53_03125</name>
</gene>
<feature type="region of interest" description="Disordered" evidence="2">
    <location>
        <begin position="1"/>
        <end position="37"/>
    </location>
</feature>
<evidence type="ECO:0000313" key="5">
    <source>
        <dbReference type="Proteomes" id="UP000473648"/>
    </source>
</evidence>
<dbReference type="Gene3D" id="3.30.559.10">
    <property type="entry name" value="Chloramphenicol acetyltransferase-like domain"/>
    <property type="match status" value="1"/>
</dbReference>
<feature type="region of interest" description="Disordered" evidence="2">
    <location>
        <begin position="324"/>
        <end position="368"/>
    </location>
</feature>
<accession>A0A6L5GQS5</accession>
<comment type="similarity">
    <text evidence="1">Belongs to the 2-oxoacid dehydrogenase family.</text>
</comment>
<feature type="region of interest" description="Disordered" evidence="2">
    <location>
        <begin position="77"/>
        <end position="202"/>
    </location>
</feature>
<dbReference type="PANTHER" id="PTHR23151:SF90">
    <property type="entry name" value="DIHYDROLIPOYLLYSINE-RESIDUE ACETYLTRANSFERASE COMPONENT OF PYRUVATE DEHYDROGENASE COMPLEX, MITOCHONDRIAL-RELATED"/>
    <property type="match status" value="1"/>
</dbReference>
<proteinExistence type="inferred from homology"/>
<dbReference type="GO" id="GO:0016746">
    <property type="term" value="F:acyltransferase activity"/>
    <property type="evidence" value="ECO:0007669"/>
    <property type="project" value="InterPro"/>
</dbReference>
<organism evidence="4 5">
    <name type="scientific">Candidatus Pseudoramibacter fermentans</name>
    <dbReference type="NCBI Taxonomy" id="2594427"/>
    <lineage>
        <taxon>Bacteria</taxon>
        <taxon>Bacillati</taxon>
        <taxon>Bacillota</taxon>
        <taxon>Clostridia</taxon>
        <taxon>Eubacteriales</taxon>
        <taxon>Eubacteriaceae</taxon>
        <taxon>Pseudoramibacter</taxon>
    </lineage>
</organism>
<protein>
    <recommendedName>
        <fullName evidence="3">Peripheral subunit-binding (PSBD) domain-containing protein</fullName>
    </recommendedName>
</protein>
<sequence>MGDQKAKPSNGRLSLRNLGGRARQANSGRQVLPATPAARRYAAEKGVDLQELSEIGKERRITERDIDIYLEKKKIFEKHTQNGRRQEAQETLDQPEEPKLKAAADNGGPQADQSQAAEPESASQPEPEAEASAEALPKTEPDIQPESVDETEIEKETEKTEASAAPEVKTESEQPEAAETPSVSETKEKSSGFNLDDFDPNDVTIVSVSPLARELAEEHHVDLSKLTPGSGPNGRIVRYDVRQWLKAHPDETEAVPQPVVHKPMAQEKPAPKKEQQAAPAEQVQMQPEPEKVAGAADKSKADSNLGHHDPVAAKIYQAIRDNMGDTFTHKAPPQRAKAQDVVASAMAEQGSPQDGTSSDLTRREDPADTVAVGPYSLDITVDVTRVHDACRNQSENSSVELTDYVTAAAARSMSLHPKACGEGSKIVLMTLSESKGLVCTPALDADEGTSPQAISEQRCDAMQKIEDGRLNGSDCDAGLHIMSLGQGVGVNYICDKQKAPILAVGAVRKEMQIGGMHYIAALTLSQKRGAANVAASVAFLNALKTFLENPDALIQLKPKEEK</sequence>
<dbReference type="PANTHER" id="PTHR23151">
    <property type="entry name" value="DIHYDROLIPOAMIDE ACETYL/SUCCINYL-TRANSFERASE-RELATED"/>
    <property type="match status" value="1"/>
</dbReference>
<feature type="domain" description="Peripheral subunit-binding (PSBD)" evidence="3">
    <location>
        <begin position="207"/>
        <end position="245"/>
    </location>
</feature>
<dbReference type="EMBL" id="VOGB01000004">
    <property type="protein sequence ID" value="MQM72422.1"/>
    <property type="molecule type" value="Genomic_DNA"/>
</dbReference>
<feature type="compositionally biased region" description="Polar residues" evidence="2">
    <location>
        <begin position="350"/>
        <end position="359"/>
    </location>
</feature>
<feature type="compositionally biased region" description="Low complexity" evidence="2">
    <location>
        <begin position="276"/>
        <end position="287"/>
    </location>
</feature>
<dbReference type="SUPFAM" id="SSF52777">
    <property type="entry name" value="CoA-dependent acyltransferases"/>
    <property type="match status" value="1"/>
</dbReference>
<keyword evidence="5" id="KW-1185">Reference proteome</keyword>
<dbReference type="GO" id="GO:0006086">
    <property type="term" value="P:pyruvate decarboxylation to acetyl-CoA"/>
    <property type="evidence" value="ECO:0007669"/>
    <property type="project" value="InterPro"/>
</dbReference>
<dbReference type="Pfam" id="PF02817">
    <property type="entry name" value="E3_binding"/>
    <property type="match status" value="2"/>
</dbReference>
<evidence type="ECO:0000256" key="1">
    <source>
        <dbReference type="ARBA" id="ARBA00007317"/>
    </source>
</evidence>
<dbReference type="SUPFAM" id="SSF47005">
    <property type="entry name" value="Peripheral subunit-binding domain of 2-oxo acid dehydrogenase complex"/>
    <property type="match status" value="2"/>
</dbReference>